<keyword evidence="2" id="KW-1185">Reference proteome</keyword>
<dbReference type="Proteomes" id="UP000004367">
    <property type="component" value="Unassembled WGS sequence"/>
</dbReference>
<name>H5UQW7_9MICO</name>
<dbReference type="AlphaFoldDB" id="H5UQW7"/>
<evidence type="ECO:0000313" key="2">
    <source>
        <dbReference type="Proteomes" id="UP000004367"/>
    </source>
</evidence>
<comment type="caution">
    <text evidence="1">The sequence shown here is derived from an EMBL/GenBank/DDBJ whole genome shotgun (WGS) entry which is preliminary data.</text>
</comment>
<dbReference type="RefSeq" id="WP_009482023.1">
    <property type="nucleotide sequence ID" value="NZ_BAFE01000043.1"/>
</dbReference>
<dbReference type="eggNOG" id="ENOG5031QVY">
    <property type="taxonomic scope" value="Bacteria"/>
</dbReference>
<dbReference type="STRING" id="1089455.MOPEL_060_00420"/>
<accession>H5UQW7</accession>
<keyword evidence="1" id="KW-0808">Transferase</keyword>
<evidence type="ECO:0000313" key="1">
    <source>
        <dbReference type="EMBL" id="GAB48125.1"/>
    </source>
</evidence>
<keyword evidence="1" id="KW-0418">Kinase</keyword>
<gene>
    <name evidence="1" type="ORF">MOPEL_060_00420</name>
</gene>
<dbReference type="EMBL" id="BAFE01000043">
    <property type="protein sequence ID" value="GAB48125.1"/>
    <property type="molecule type" value="Genomic_DNA"/>
</dbReference>
<reference evidence="1 2" key="1">
    <citation type="submission" date="2012-02" db="EMBL/GenBank/DDBJ databases">
        <title>Whole genome shotgun sequence of Mobilicoccus pelagius NBRC 104925.</title>
        <authorList>
            <person name="Yoshida Y."/>
            <person name="Hosoyama A."/>
            <person name="Tsuchikane K."/>
            <person name="Katsumata H."/>
            <person name="Yamazaki S."/>
            <person name="Fujita N."/>
        </authorList>
    </citation>
    <scope>NUCLEOTIDE SEQUENCE [LARGE SCALE GENOMIC DNA]</scope>
    <source>
        <strain evidence="1 2">NBRC 104925</strain>
    </source>
</reference>
<organism evidence="1 2">
    <name type="scientific">Mobilicoccus pelagius NBRC 104925</name>
    <dbReference type="NCBI Taxonomy" id="1089455"/>
    <lineage>
        <taxon>Bacteria</taxon>
        <taxon>Bacillati</taxon>
        <taxon>Actinomycetota</taxon>
        <taxon>Actinomycetes</taxon>
        <taxon>Micrococcales</taxon>
        <taxon>Dermatophilaceae</taxon>
        <taxon>Mobilicoccus</taxon>
    </lineage>
</organism>
<dbReference type="GO" id="GO:0016301">
    <property type="term" value="F:kinase activity"/>
    <property type="evidence" value="ECO:0007669"/>
    <property type="project" value="UniProtKB-KW"/>
</dbReference>
<sequence length="170" mass="17865">MSDQNFSDLDALLDQLDEVTAPAGAPGAPARLIVATDWSKAAAPLAVLRAFRSIIAAPMPVQLAFAVPHEPSEADAQCVQVLLEGLGQAEDGAPDALAGLEVVSFEEAAAQPYDSAVVPTGDPEELLIQVAGLIVRMHDLTRRLDRAVSDDTVNRGDGVALKDRLDRFAA</sequence>
<dbReference type="OrthoDB" id="5147753at2"/>
<proteinExistence type="predicted"/>
<protein>
    <submittedName>
        <fullName evidence="1">Putative two-component histidine kinase</fullName>
    </submittedName>
</protein>